<keyword evidence="3" id="KW-1185">Reference proteome</keyword>
<dbReference type="RefSeq" id="WP_131007303.1">
    <property type="nucleotide sequence ID" value="NZ_BFAX01000003.1"/>
</dbReference>
<dbReference type="EMBL" id="BFAX01000003">
    <property type="protein sequence ID" value="GBF36536.1"/>
    <property type="molecule type" value="Genomic_DNA"/>
</dbReference>
<dbReference type="OrthoDB" id="84937at2157"/>
<name>A0A401HQK1_9EURY</name>
<organism evidence="2 3">
    <name type="scientific">Methanofervidicoccus abyssi</name>
    <dbReference type="NCBI Taxonomy" id="2082189"/>
    <lineage>
        <taxon>Archaea</taxon>
        <taxon>Methanobacteriati</taxon>
        <taxon>Methanobacteriota</taxon>
        <taxon>Methanomada group</taxon>
        <taxon>Methanococci</taxon>
        <taxon>Methanococcales</taxon>
        <taxon>Methanofervidicoccus</taxon>
    </lineage>
</organism>
<keyword evidence="1" id="KW-0472">Membrane</keyword>
<dbReference type="InterPro" id="IPR002749">
    <property type="entry name" value="DUF63"/>
</dbReference>
<dbReference type="Proteomes" id="UP000290527">
    <property type="component" value="Unassembled WGS sequence"/>
</dbReference>
<dbReference type="PANTHER" id="PTHR40700">
    <property type="entry name" value="HYPOTHETICAL MEMBRANE PROTEIN, CONSERVED, DUF63 FAMILY"/>
    <property type="match status" value="1"/>
</dbReference>
<feature type="transmembrane region" description="Helical" evidence="1">
    <location>
        <begin position="181"/>
        <end position="202"/>
    </location>
</feature>
<reference evidence="2 3" key="1">
    <citation type="journal article" date="2019" name="Int. J. Syst. Evol. Microbiol.">
        <title>Methanofervidicoccus abyssi gen. nov., sp. nov., a hydrogenotrophic methanogen, isolated from a hydrothermal vent chimney in the Mid-Cayman Spreading Center, the Caribbean Sea.</title>
        <authorList>
            <person name="Sakai S."/>
            <person name="Takaki Y."/>
            <person name="Miyazaki M."/>
            <person name="Ogawara M."/>
            <person name="Yanagawa K."/>
            <person name="Miyazaki J."/>
            <person name="Takai K."/>
        </authorList>
    </citation>
    <scope>NUCLEOTIDE SEQUENCE [LARGE SCALE GENOMIC DNA]</scope>
    <source>
        <strain evidence="2 3">HHB</strain>
    </source>
</reference>
<feature type="transmembrane region" description="Helical" evidence="1">
    <location>
        <begin position="116"/>
        <end position="137"/>
    </location>
</feature>
<feature type="transmembrane region" description="Helical" evidence="1">
    <location>
        <begin position="214"/>
        <end position="235"/>
    </location>
</feature>
<proteinExistence type="predicted"/>
<evidence type="ECO:0000313" key="3">
    <source>
        <dbReference type="Proteomes" id="UP000290527"/>
    </source>
</evidence>
<feature type="transmembrane region" description="Helical" evidence="1">
    <location>
        <begin position="30"/>
        <end position="46"/>
    </location>
</feature>
<keyword evidence="1" id="KW-0812">Transmembrane</keyword>
<sequence length="271" mass="31309">MGLLDIKSFIYKYYIEPIDKQSGYNYIQEITYGILLFFMVYLFYKVCKIFHIEIERKFAIVTVFYIVLISLIRALVDGGYIPHTYYTVTPGIVVVVGIYYMIAIILSGLILKERYYILATVMAVLPITYLAVIFLKNTVHLEALLYVLSIVILIYSIFNYLCEKIKPLKDTLQFQSIDRYVILSQLIDGVSTAIGIGLYGYWEQHPLPRLFMDYFGPYIMIPLKLVAVTIVLYVLNKEVENRDLRNILKIAIMALGLAPGLRDLFRIIMGV</sequence>
<accession>A0A401HQK1</accession>
<dbReference type="PANTHER" id="PTHR40700:SF1">
    <property type="entry name" value="DUF63 DOMAIN-CONTAINING PROTEIN"/>
    <property type="match status" value="1"/>
</dbReference>
<dbReference type="Pfam" id="PF01889">
    <property type="entry name" value="DUF63"/>
    <property type="match status" value="1"/>
</dbReference>
<keyword evidence="1" id="KW-1133">Transmembrane helix</keyword>
<dbReference type="AlphaFoldDB" id="A0A401HQK1"/>
<comment type="caution">
    <text evidence="2">The sequence shown here is derived from an EMBL/GenBank/DDBJ whole genome shotgun (WGS) entry which is preliminary data.</text>
</comment>
<feature type="transmembrane region" description="Helical" evidence="1">
    <location>
        <begin position="143"/>
        <end position="161"/>
    </location>
</feature>
<gene>
    <name evidence="2" type="ORF">MHHB_P0766</name>
</gene>
<evidence type="ECO:0000313" key="2">
    <source>
        <dbReference type="EMBL" id="GBF36536.1"/>
    </source>
</evidence>
<evidence type="ECO:0008006" key="4">
    <source>
        <dbReference type="Google" id="ProtNLM"/>
    </source>
</evidence>
<feature type="transmembrane region" description="Helical" evidence="1">
    <location>
        <begin position="88"/>
        <end position="109"/>
    </location>
</feature>
<evidence type="ECO:0000256" key="1">
    <source>
        <dbReference type="SAM" id="Phobius"/>
    </source>
</evidence>
<protein>
    <recommendedName>
        <fullName evidence="4">DUF63 family protein</fullName>
    </recommendedName>
</protein>
<feature type="transmembrane region" description="Helical" evidence="1">
    <location>
        <begin position="58"/>
        <end position="76"/>
    </location>
</feature>